<evidence type="ECO:0000313" key="2">
    <source>
        <dbReference type="Proteomes" id="UP000055024"/>
    </source>
</evidence>
<organism evidence="1 2">
    <name type="scientific">Trichinella zimbabwensis</name>
    <dbReference type="NCBI Taxonomy" id="268475"/>
    <lineage>
        <taxon>Eukaryota</taxon>
        <taxon>Metazoa</taxon>
        <taxon>Ecdysozoa</taxon>
        <taxon>Nematoda</taxon>
        <taxon>Enoplea</taxon>
        <taxon>Dorylaimia</taxon>
        <taxon>Trichinellida</taxon>
        <taxon>Trichinellidae</taxon>
        <taxon>Trichinella</taxon>
    </lineage>
</organism>
<evidence type="ECO:0000313" key="1">
    <source>
        <dbReference type="EMBL" id="KRZ05824.1"/>
    </source>
</evidence>
<protein>
    <submittedName>
        <fullName evidence="1">Uncharacterized protein</fullName>
    </submittedName>
</protein>
<dbReference type="Proteomes" id="UP000055024">
    <property type="component" value="Unassembled WGS sequence"/>
</dbReference>
<accession>A0A0V1H5V6</accession>
<dbReference type="AlphaFoldDB" id="A0A0V1H5V6"/>
<gene>
    <name evidence="1" type="ORF">T11_11353</name>
</gene>
<comment type="caution">
    <text evidence="1">The sequence shown here is derived from an EMBL/GenBank/DDBJ whole genome shotgun (WGS) entry which is preliminary data.</text>
</comment>
<sequence length="47" mass="5374">MAATEEKLKRKRTRSVNRFLPVSDGNYSEGYYVCGVHVIFVFSVLCC</sequence>
<name>A0A0V1H5V6_9BILA</name>
<keyword evidence="2" id="KW-1185">Reference proteome</keyword>
<reference evidence="1 2" key="1">
    <citation type="submission" date="2015-01" db="EMBL/GenBank/DDBJ databases">
        <title>Evolution of Trichinella species and genotypes.</title>
        <authorList>
            <person name="Korhonen P.K."/>
            <person name="Edoardo P."/>
            <person name="Giuseppe L.R."/>
            <person name="Gasser R.B."/>
        </authorList>
    </citation>
    <scope>NUCLEOTIDE SEQUENCE [LARGE SCALE GENOMIC DNA]</scope>
    <source>
        <strain evidence="1">ISS1029</strain>
    </source>
</reference>
<dbReference type="EMBL" id="JYDP01000130">
    <property type="protein sequence ID" value="KRZ05824.1"/>
    <property type="molecule type" value="Genomic_DNA"/>
</dbReference>
<proteinExistence type="predicted"/>